<dbReference type="InterPro" id="IPR009057">
    <property type="entry name" value="Homeodomain-like_sf"/>
</dbReference>
<feature type="region of interest" description="Disordered" evidence="2">
    <location>
        <begin position="244"/>
        <end position="264"/>
    </location>
</feature>
<dbReference type="Gene3D" id="1.10.10.10">
    <property type="entry name" value="Winged helix-like DNA-binding domain superfamily/Winged helix DNA-binding domain"/>
    <property type="match status" value="1"/>
</dbReference>
<dbReference type="PANTHER" id="PTHR10742:SF373">
    <property type="entry name" value="LYSINE-SPECIFIC HISTONE DEMETHYLASE 1 HOMOLOG 2"/>
    <property type="match status" value="1"/>
</dbReference>
<dbReference type="Pfam" id="PF01593">
    <property type="entry name" value="Amino_oxidase"/>
    <property type="match status" value="1"/>
</dbReference>
<dbReference type="Pfam" id="PF04433">
    <property type="entry name" value="SWIRM"/>
    <property type="match status" value="1"/>
</dbReference>
<feature type="region of interest" description="Disordered" evidence="2">
    <location>
        <begin position="1"/>
        <end position="69"/>
    </location>
</feature>
<dbReference type="EMBL" id="DF237198">
    <property type="protein sequence ID" value="GAQ85683.1"/>
    <property type="molecule type" value="Genomic_DNA"/>
</dbReference>
<keyword evidence="5" id="KW-1185">Reference proteome</keyword>
<feature type="compositionally biased region" description="Basic and acidic residues" evidence="2">
    <location>
        <begin position="830"/>
        <end position="839"/>
    </location>
</feature>
<dbReference type="PANTHER" id="PTHR10742">
    <property type="entry name" value="FLAVIN MONOAMINE OXIDASE"/>
    <property type="match status" value="1"/>
</dbReference>
<dbReference type="InterPro" id="IPR007526">
    <property type="entry name" value="SWIRM"/>
</dbReference>
<sequence>MPSPMGYDIVQEARVQMQGTGSAAAGPPMKVENTQGMEAELESDAQAASDPSLDVKEPSRRRRVPKRAFGEEDQKAVEEFLMEEEGSTKKKRRRRSLQEDDHMEAIIAAGMGFPNNYLTEEEIRAGVVGSLGGIEQANYIVIRNHILAKWRQNVDKWLHESAILENIRNEHKPLVRAAYRFLSQAGYINFGVAPAIKERVRTDGSKATMIVIGAGLAGLAAARQLLAFGHKVIVLEGRARPGGRVHTRQMDAGGHSASADLGGSVITGTDGNPLGVLARQLKLPMHHIRSDPCPIYGLDGQRVDEELDKRVEADFNTLLDKAEETRKAMATVADSISLGSTLDTLRRSYRVAQSEEERQLLDWHVANLEYANAGLLHDLSLAFWDQDDPHEMAGDHCFLTGGNGRLVSALADGLPIFYGRTVRTVRYSDAGVRVHTADGQVFEGDMALSTIPLGCLKRGDVTFDPPLPKEKDAAIRRLGFGLLNKVALLFPHNFWGTDLDTFGRVAPDAHRRGEYFLFYSYAAVSGGALLLALVAGEAARRFEKVPGADVIAEVMAILRSIYEPQGILVPNPLSTLCTRWGSDPFAYGSYSHVAVGASGDDYDVMAESCGNGRLFFAGEATTRWHPATMHGAFLTGLREAGWMDATATARAQGQPVPVQIAPSSLSLQAVTLAEVFRKPDMEFGGFSVVLDPRSSSSSAPALLRLILRSPQSLTKPLKPPQDTEAEPKTTAKTTSSHPNGNGAAAPKAAVSANPAVSQTLGNLPNASRFRVPDGLAPGAAPGVSPELDQAAERLSEARQDTGRGAAVAQGTGPVVTPLPGTRETFPGSESLKEPDRGDGIRTGSSEIAGNVNGLSGANGFHAYGRMRAFAQAVGSGLGSANAESGLATSSPKPAGLGLGPLGLESEPFSQGNNGIGGEPNRTSFVASSVAPVENGAGFGDEERRPDNTMTKLFSFLKTEALKVSPRTPPPVGAFPVSGIPVSGIPANGIPAAPPGGTVRPASALRVEPTDARTESHSQASDTGRAAQTAVSSHGVNTLSMPRPEPRFLGAAVPVHISANSGMPGAGTGGENVPGACRLLPFASARPMPVQSPQLDVRNTPLESPASRILNPAIPSSSNGPQTMNGPALPVSTGAQTGTAAGLVQNRTSHIASAPVTRPAVENLADARPESTSVGAGEKGGTSPGSQPSDLVDDKSTVLKVPAANGDAKGGSKKKPAQVAGAAGGRKKRRRAAPTDAFTPPQKELAVYTVVTRGQAEQLREVKGGDRARLQTLVDTFGVKLVGRHGLGSAGEALLAALNGPHLVAGGLLPRGQADIMKRMNKAKEVTEGNGVRQQVRPRQSRPQAEPEREGIAKSEPRVLKAAVRTTVTASVSLSKPKPEPASS</sequence>
<feature type="compositionally biased region" description="Low complexity" evidence="2">
    <location>
        <begin position="1331"/>
        <end position="1343"/>
    </location>
</feature>
<dbReference type="Gene3D" id="3.50.50.60">
    <property type="entry name" value="FAD/NAD(P)-binding domain"/>
    <property type="match status" value="1"/>
</dbReference>
<feature type="region of interest" description="Disordered" evidence="2">
    <location>
        <begin position="1166"/>
        <end position="1238"/>
    </location>
</feature>
<dbReference type="SUPFAM" id="SSF51905">
    <property type="entry name" value="FAD/NAD(P)-binding domain"/>
    <property type="match status" value="1"/>
</dbReference>
<dbReference type="STRING" id="105231.A0A1Y1I5A8"/>
<evidence type="ECO:0000256" key="2">
    <source>
        <dbReference type="SAM" id="MobiDB-lite"/>
    </source>
</evidence>
<proteinExistence type="inferred from homology"/>
<dbReference type="GO" id="GO:0016491">
    <property type="term" value="F:oxidoreductase activity"/>
    <property type="evidence" value="ECO:0000318"/>
    <property type="project" value="GO_Central"/>
</dbReference>
<feature type="compositionally biased region" description="Low complexity" evidence="2">
    <location>
        <begin position="728"/>
        <end position="757"/>
    </location>
</feature>
<evidence type="ECO:0000256" key="1">
    <source>
        <dbReference type="ARBA" id="ARBA00005995"/>
    </source>
</evidence>
<dbReference type="InterPro" id="IPR036188">
    <property type="entry name" value="FAD/NAD-bd_sf"/>
</dbReference>
<gene>
    <name evidence="4" type="ORF">KFL_002490010</name>
</gene>
<feature type="compositionally biased region" description="Basic and acidic residues" evidence="2">
    <location>
        <begin position="790"/>
        <end position="801"/>
    </location>
</feature>
<dbReference type="Gene3D" id="3.90.660.10">
    <property type="match status" value="1"/>
</dbReference>
<dbReference type="InterPro" id="IPR002937">
    <property type="entry name" value="Amino_oxidase"/>
</dbReference>
<feature type="compositionally biased region" description="Basic and acidic residues" evidence="2">
    <location>
        <begin position="1344"/>
        <end position="1358"/>
    </location>
</feature>
<dbReference type="Proteomes" id="UP000054558">
    <property type="component" value="Unassembled WGS sequence"/>
</dbReference>
<feature type="region of interest" description="Disordered" evidence="2">
    <location>
        <begin position="1323"/>
        <end position="1359"/>
    </location>
</feature>
<dbReference type="InterPro" id="IPR036388">
    <property type="entry name" value="WH-like_DNA-bd_sf"/>
</dbReference>
<evidence type="ECO:0000313" key="4">
    <source>
        <dbReference type="EMBL" id="GAQ85683.1"/>
    </source>
</evidence>
<evidence type="ECO:0000313" key="5">
    <source>
        <dbReference type="Proteomes" id="UP000054558"/>
    </source>
</evidence>
<comment type="similarity">
    <text evidence="1">Belongs to the flavin monoamine oxidase family.</text>
</comment>
<feature type="compositionally biased region" description="Polar residues" evidence="2">
    <location>
        <begin position="1113"/>
        <end position="1124"/>
    </location>
</feature>
<dbReference type="PROSITE" id="PS50934">
    <property type="entry name" value="SWIRM"/>
    <property type="match status" value="1"/>
</dbReference>
<dbReference type="SUPFAM" id="SSF46689">
    <property type="entry name" value="Homeodomain-like"/>
    <property type="match status" value="1"/>
</dbReference>
<feature type="region of interest" description="Disordered" evidence="2">
    <location>
        <begin position="1008"/>
        <end position="1040"/>
    </location>
</feature>
<dbReference type="OrthoDB" id="2219495at2759"/>
<reference evidence="4 5" key="1">
    <citation type="journal article" date="2014" name="Nat. Commun.">
        <title>Klebsormidium flaccidum genome reveals primary factors for plant terrestrial adaptation.</title>
        <authorList>
            <person name="Hori K."/>
            <person name="Maruyama F."/>
            <person name="Fujisawa T."/>
            <person name="Togashi T."/>
            <person name="Yamamoto N."/>
            <person name="Seo M."/>
            <person name="Sato S."/>
            <person name="Yamada T."/>
            <person name="Mori H."/>
            <person name="Tajima N."/>
            <person name="Moriyama T."/>
            <person name="Ikeuchi M."/>
            <person name="Watanabe M."/>
            <person name="Wada H."/>
            <person name="Kobayashi K."/>
            <person name="Saito M."/>
            <person name="Masuda T."/>
            <person name="Sasaki-Sekimoto Y."/>
            <person name="Mashiguchi K."/>
            <person name="Awai K."/>
            <person name="Shimojima M."/>
            <person name="Masuda S."/>
            <person name="Iwai M."/>
            <person name="Nobusawa T."/>
            <person name="Narise T."/>
            <person name="Kondo S."/>
            <person name="Saito H."/>
            <person name="Sato R."/>
            <person name="Murakawa M."/>
            <person name="Ihara Y."/>
            <person name="Oshima-Yamada Y."/>
            <person name="Ohtaka K."/>
            <person name="Satoh M."/>
            <person name="Sonobe K."/>
            <person name="Ishii M."/>
            <person name="Ohtani R."/>
            <person name="Kanamori-Sato M."/>
            <person name="Honoki R."/>
            <person name="Miyazaki D."/>
            <person name="Mochizuki H."/>
            <person name="Umetsu J."/>
            <person name="Higashi K."/>
            <person name="Shibata D."/>
            <person name="Kamiya Y."/>
            <person name="Sato N."/>
            <person name="Nakamura Y."/>
            <person name="Tabata S."/>
            <person name="Ida S."/>
            <person name="Kurokawa K."/>
            <person name="Ohta H."/>
        </authorList>
    </citation>
    <scope>NUCLEOTIDE SEQUENCE [LARGE SCALE GENOMIC DNA]</scope>
    <source>
        <strain evidence="4 5">NIES-2285</strain>
    </source>
</reference>
<dbReference type="InterPro" id="IPR050281">
    <property type="entry name" value="Flavin_monoamine_oxidase"/>
</dbReference>
<feature type="compositionally biased region" description="Polar residues" evidence="2">
    <location>
        <begin position="842"/>
        <end position="852"/>
    </location>
</feature>
<dbReference type="SUPFAM" id="SSF54373">
    <property type="entry name" value="FAD-linked reductases, C-terminal domain"/>
    <property type="match status" value="1"/>
</dbReference>
<protein>
    <submittedName>
        <fullName evidence="4">Amine oxidase</fullName>
    </submittedName>
</protein>
<evidence type="ECO:0000259" key="3">
    <source>
        <dbReference type="PROSITE" id="PS50934"/>
    </source>
</evidence>
<feature type="region of interest" description="Disordered" evidence="2">
    <location>
        <begin position="1104"/>
        <end position="1134"/>
    </location>
</feature>
<feature type="domain" description="SWIRM" evidence="3">
    <location>
        <begin position="98"/>
        <end position="199"/>
    </location>
</feature>
<organism evidence="4 5">
    <name type="scientific">Klebsormidium nitens</name>
    <name type="common">Green alga</name>
    <name type="synonym">Ulothrix nitens</name>
    <dbReference type="NCBI Taxonomy" id="105231"/>
    <lineage>
        <taxon>Eukaryota</taxon>
        <taxon>Viridiplantae</taxon>
        <taxon>Streptophyta</taxon>
        <taxon>Klebsormidiophyceae</taxon>
        <taxon>Klebsormidiales</taxon>
        <taxon>Klebsormidiaceae</taxon>
        <taxon>Klebsormidium</taxon>
    </lineage>
</organism>
<feature type="region of interest" description="Disordered" evidence="2">
    <location>
        <begin position="877"/>
        <end position="918"/>
    </location>
</feature>
<feature type="region of interest" description="Disordered" evidence="2">
    <location>
        <begin position="712"/>
        <end position="852"/>
    </location>
</feature>
<feature type="compositionally biased region" description="Polar residues" evidence="2">
    <location>
        <begin position="1028"/>
        <end position="1039"/>
    </location>
</feature>
<name>A0A1Y1I5A8_KLENI</name>
<accession>A0A1Y1I5A8</accession>